<feature type="compositionally biased region" description="Basic and acidic residues" evidence="2">
    <location>
        <begin position="268"/>
        <end position="277"/>
    </location>
</feature>
<feature type="region of interest" description="Disordered" evidence="2">
    <location>
        <begin position="256"/>
        <end position="279"/>
    </location>
</feature>
<proteinExistence type="predicted"/>
<feature type="region of interest" description="Disordered" evidence="2">
    <location>
        <begin position="560"/>
        <end position="685"/>
    </location>
</feature>
<keyword evidence="4" id="KW-1185">Reference proteome</keyword>
<feature type="compositionally biased region" description="Polar residues" evidence="2">
    <location>
        <begin position="651"/>
        <end position="680"/>
    </location>
</feature>
<dbReference type="Gene3D" id="1.10.555.10">
    <property type="entry name" value="Rho GTPase activation protein"/>
    <property type="match status" value="1"/>
</dbReference>
<dbReference type="RefSeq" id="XP_030648721.1">
    <property type="nucleotide sequence ID" value="XM_030792861.1"/>
</dbReference>
<feature type="compositionally biased region" description="Polar residues" evidence="2">
    <location>
        <begin position="861"/>
        <end position="875"/>
    </location>
</feature>
<feature type="region of interest" description="Disordered" evidence="2">
    <location>
        <begin position="1140"/>
        <end position="1161"/>
    </location>
</feature>
<reference evidence="5" key="1">
    <citation type="submission" date="2025-08" db="UniProtKB">
        <authorList>
            <consortium name="RefSeq"/>
        </authorList>
    </citation>
    <scope>IDENTIFICATION</scope>
</reference>
<feature type="compositionally biased region" description="Basic and acidic residues" evidence="2">
    <location>
        <begin position="1286"/>
        <end position="1312"/>
    </location>
</feature>
<feature type="compositionally biased region" description="Basic and acidic residues" evidence="2">
    <location>
        <begin position="908"/>
        <end position="920"/>
    </location>
</feature>
<accession>A0A6J2WWZ3</accession>
<evidence type="ECO:0000256" key="1">
    <source>
        <dbReference type="ARBA" id="ARBA00022468"/>
    </source>
</evidence>
<gene>
    <name evidence="5" type="primary">arhgap31</name>
</gene>
<dbReference type="InParanoid" id="A0A6J2WWZ3"/>
<dbReference type="SUPFAM" id="SSF48350">
    <property type="entry name" value="GTPase activation domain, GAP"/>
    <property type="match status" value="1"/>
</dbReference>
<dbReference type="CTD" id="57514"/>
<dbReference type="FunCoup" id="A0A6J2WWZ3">
    <property type="interactions" value="677"/>
</dbReference>
<dbReference type="SMART" id="SM00324">
    <property type="entry name" value="RhoGAP"/>
    <property type="match status" value="1"/>
</dbReference>
<dbReference type="GO" id="GO:0030027">
    <property type="term" value="C:lamellipodium"/>
    <property type="evidence" value="ECO:0007669"/>
    <property type="project" value="TreeGrafter"/>
</dbReference>
<sequence>MKNKAAKQKSKRKAIENAFGCDLTEHLQNSGQDVPQVLKTCAEFIEEHGIVDGIYRLSGITSNIQKLRQEFGSDSCPDLTKEVYLQDIHCVGSLCKLYFRELPNPLLTYELYKKFTDAVSVKDQHEQLHNIQSVIKELPICHRRTLEYLSKHLSRLATFSHQTNMHARNLALVWAPNLLRSKEIEVSSCNGDSAFQEVRVQQTVVEFILSHTEQLFDHGTDPPRPREGTGLVCGEKYATLPATAQCGPMKLMSLEEAQARSLSPNHPARKERQRENSLPDTNTATLYHTVIDLHDSKRKIPGKSKWKAIFSLGRSVTDSKGKLSRNGSVFMRAQNISDKPVIRPSKSMDSLCSLPTDEDKADKFAPAGGANGFFVPTVKSRTLGSDINYDLSDLDPNWEADLRKVSGASGGGPSVKKSSAPNASPSSSSPSSPLQKSLPEQLKVFKGDDLSSCQPTSPKNRRMLYSGSAHNGSSRPSFPGSLFPLESSPRHQRKALNISEPFAVSVPLRVSAVISSNSTPCRAPVKDRPTGALPKSGREAGSPELQLSVSVGSAGVREFVPSTTSSSGSTGSAGFRDRAHGLHGSNSSLGYREFPLGNSSGGSGNSIYSNSSSTPSEKEESQNVERSTGEMASNRTPTSKRSAVDTDQEKTNMSPRMNVSHPQQPTYAKTTGNNKETPQSPGKKLDSELLQHQEPATLNELDTVVELINNELWSDVHQELHITESDANAPEDSLRISGSLTKAAGNDWEVKSGAHAKRRSSLPAHPLSSTAHLRALTKYHMTDHSDASVYTPVLKPSPERLLSCDAPCDFSSVRKDHPTQVSASLESLDVMANRLQLPLLFNLRETDILHDAEPWPIRSTEPCTGSAQNDQVAQTDHSEYPSGDVRGRISSPAPDRDEKEPFALQDSPQKEGKVAHDGTKGDMTLQMQGSIEDLSKCLDKKQLTLDLPQQDDEDCWVGTSGGLDQVEPWEDFSTTKQWVTSPLHSPKLEDLFPLVRETSSCLDGAKVKQPSKDDKAVTREKGLTFVSQSSQGKKVATIESGLASTISSSQNKKMATCEPALATTSPPSHGGKVETGDPGLANINFSSSGKKSKAEESSVVKISELYLSANVQGNNRKTETKCENLEFESFNNSNIQDEATRFPKRNTGTPKQRNTSCSQRFHRQVSHDSCLEERNEENIVPKHRPYSLNLDLGPRCIRDISNQQNMESAESPSNQRGAATPSVSKHGGMSLELEMFLNDRQAPMRRNSAPVSVSSIRTPFMIKTCQAKAVPVIPPKIQYSHIPHPLFEKGSDLGNKTEPEKESAKIKAEKTEMVAPLQLVKDPREERENREPAPRHLRHAPTDKAADPSKPTPIQDLPVLRRKRSANGDTYGDCPRPDRSTLLQRSSFRNRPRPQSLILFSPPFPIMDYPPLGDDGKLMLSPIKSPTETSALDVFSKELAENLKTPEGVTLRNKMTLPKSGQRLETSTSCFYQPQRRSMIFDSRSNRQIE</sequence>
<feature type="compositionally biased region" description="Low complexity" evidence="2">
    <location>
        <begin position="414"/>
        <end position="439"/>
    </location>
</feature>
<feature type="compositionally biased region" description="Basic and acidic residues" evidence="2">
    <location>
        <begin position="1321"/>
        <end position="1347"/>
    </location>
</feature>
<feature type="region of interest" description="Disordered" evidence="2">
    <location>
        <begin position="403"/>
        <end position="487"/>
    </location>
</feature>
<keyword evidence="1" id="KW-0343">GTPase activation</keyword>
<evidence type="ECO:0000259" key="3">
    <source>
        <dbReference type="PROSITE" id="PS50238"/>
    </source>
</evidence>
<dbReference type="Proteomes" id="UP000504632">
    <property type="component" value="Chromosome 15"/>
</dbReference>
<dbReference type="PROSITE" id="PS50238">
    <property type="entry name" value="RHOGAP"/>
    <property type="match status" value="1"/>
</dbReference>
<dbReference type="GO" id="GO:0007264">
    <property type="term" value="P:small GTPase-mediated signal transduction"/>
    <property type="evidence" value="ECO:0007669"/>
    <property type="project" value="TreeGrafter"/>
</dbReference>
<dbReference type="Pfam" id="PF00620">
    <property type="entry name" value="RhoGAP"/>
    <property type="match status" value="1"/>
</dbReference>
<feature type="domain" description="Rho-GAP" evidence="3">
    <location>
        <begin position="21"/>
        <end position="216"/>
    </location>
</feature>
<feature type="compositionally biased region" description="Polar residues" evidence="2">
    <location>
        <begin position="1204"/>
        <end position="1223"/>
    </location>
</feature>
<dbReference type="OrthoDB" id="79452at2759"/>
<feature type="region of interest" description="Disordered" evidence="2">
    <location>
        <begin position="1204"/>
        <end position="1225"/>
    </location>
</feature>
<feature type="region of interest" description="Disordered" evidence="2">
    <location>
        <begin position="1283"/>
        <end position="1381"/>
    </location>
</feature>
<feature type="region of interest" description="Disordered" evidence="2">
    <location>
        <begin position="859"/>
        <end position="921"/>
    </location>
</feature>
<organism evidence="4 5">
    <name type="scientific">Chanos chanos</name>
    <name type="common">Milkfish</name>
    <name type="synonym">Mugil chanos</name>
    <dbReference type="NCBI Taxonomy" id="29144"/>
    <lineage>
        <taxon>Eukaryota</taxon>
        <taxon>Metazoa</taxon>
        <taxon>Chordata</taxon>
        <taxon>Craniata</taxon>
        <taxon>Vertebrata</taxon>
        <taxon>Euteleostomi</taxon>
        <taxon>Actinopterygii</taxon>
        <taxon>Neopterygii</taxon>
        <taxon>Teleostei</taxon>
        <taxon>Ostariophysi</taxon>
        <taxon>Gonorynchiformes</taxon>
        <taxon>Chanidae</taxon>
        <taxon>Chanos</taxon>
    </lineage>
</organism>
<name>A0A6J2WWZ3_CHACN</name>
<protein>
    <submittedName>
        <fullName evidence="5">Rho GTPase-activating protein 31 isoform X1</fullName>
    </submittedName>
</protein>
<feature type="compositionally biased region" description="Polar residues" evidence="2">
    <location>
        <begin position="1146"/>
        <end position="1159"/>
    </location>
</feature>
<dbReference type="InterPro" id="IPR051576">
    <property type="entry name" value="PX-Rho_GAP"/>
</dbReference>
<dbReference type="PANTHER" id="PTHR15729">
    <property type="entry name" value="CDC42 GTPASE-ACTIVATING PROTEIN"/>
    <property type="match status" value="1"/>
</dbReference>
<evidence type="ECO:0000313" key="4">
    <source>
        <dbReference type="Proteomes" id="UP000504632"/>
    </source>
</evidence>
<evidence type="ECO:0000313" key="5">
    <source>
        <dbReference type="RefSeq" id="XP_030648721.1"/>
    </source>
</evidence>
<feature type="compositionally biased region" description="Polar residues" evidence="2">
    <location>
        <begin position="624"/>
        <end position="641"/>
    </location>
</feature>
<evidence type="ECO:0000256" key="2">
    <source>
        <dbReference type="SAM" id="MobiDB-lite"/>
    </source>
</evidence>
<dbReference type="GO" id="GO:0005096">
    <property type="term" value="F:GTPase activator activity"/>
    <property type="evidence" value="ECO:0007669"/>
    <property type="project" value="UniProtKB-KW"/>
</dbReference>
<feature type="compositionally biased region" description="Low complexity" evidence="2">
    <location>
        <begin position="562"/>
        <end position="572"/>
    </location>
</feature>
<dbReference type="FunFam" id="1.10.555.10:FF:000002">
    <property type="entry name" value="rho GTPase-activating protein 32 isoform X1"/>
    <property type="match status" value="1"/>
</dbReference>
<dbReference type="CDD" id="cd04384">
    <property type="entry name" value="RhoGAP_CdGAP"/>
    <property type="match status" value="1"/>
</dbReference>
<dbReference type="InterPro" id="IPR000198">
    <property type="entry name" value="RhoGAP_dom"/>
</dbReference>
<dbReference type="PANTHER" id="PTHR15729:SF3">
    <property type="entry name" value="RHO GTPASE-ACTIVATING PROTEIN 31"/>
    <property type="match status" value="1"/>
</dbReference>
<dbReference type="GeneID" id="115828772"/>
<dbReference type="InterPro" id="IPR008936">
    <property type="entry name" value="Rho_GTPase_activation_prot"/>
</dbReference>
<feature type="region of interest" description="Disordered" evidence="2">
    <location>
        <begin position="517"/>
        <end position="545"/>
    </location>
</feature>